<dbReference type="OrthoDB" id="2081028at2"/>
<dbReference type="AlphaFoldDB" id="A0A7X2S6H3"/>
<feature type="transmembrane region" description="Helical" evidence="1">
    <location>
        <begin position="39"/>
        <end position="60"/>
    </location>
</feature>
<evidence type="ECO:0000313" key="3">
    <source>
        <dbReference type="Proteomes" id="UP000434639"/>
    </source>
</evidence>
<reference evidence="2 3" key="1">
    <citation type="journal article" date="2017" name="Int. J. Syst. Evol. Microbiol.">
        <title>Bacillus mangrovi sp. nov., isolated from a sediment sample from a mangrove forest.</title>
        <authorList>
            <person name="Gupta V."/>
            <person name="Singh P.K."/>
            <person name="Korpole S."/>
            <person name="Tanuku N.R.S."/>
            <person name="Pinnaka A.K."/>
        </authorList>
    </citation>
    <scope>NUCLEOTIDE SEQUENCE [LARGE SCALE GENOMIC DNA]</scope>
    <source>
        <strain evidence="2 3">KCTC 33872</strain>
    </source>
</reference>
<dbReference type="Proteomes" id="UP000434639">
    <property type="component" value="Unassembled WGS sequence"/>
</dbReference>
<accession>A0A7X2S6H3</accession>
<protein>
    <submittedName>
        <fullName evidence="2">Protein xpaC</fullName>
    </submittedName>
</protein>
<sequence length="209" mass="23777">MNRFITHTTGVFVSLPVMSAVWLTAFFPMSMPYLSSSGIALAGGAAAYGTAAAVVHARFLKKSGLTRSEYRYIQKNVKEAKQKMNRLSRALFSIRSVSLLKQTVDLLRVVRRICKLAEKEPQRFYKAESFFYNHLDSAVEITERYAFLSLQPKKNSEIQSSLKEANRTLKELTFTMEEDLFQMLSDDISSLKFENTAAKHAIDQKKDLK</sequence>
<comment type="caution">
    <text evidence="2">The sequence shown here is derived from an EMBL/GenBank/DDBJ whole genome shotgun (WGS) entry which is preliminary data.</text>
</comment>
<organism evidence="2 3">
    <name type="scientific">Metabacillus mangrovi</name>
    <dbReference type="NCBI Taxonomy" id="1491830"/>
    <lineage>
        <taxon>Bacteria</taxon>
        <taxon>Bacillati</taxon>
        <taxon>Bacillota</taxon>
        <taxon>Bacilli</taxon>
        <taxon>Bacillales</taxon>
        <taxon>Bacillaceae</taxon>
        <taxon>Metabacillus</taxon>
    </lineage>
</organism>
<keyword evidence="1" id="KW-1133">Transmembrane helix</keyword>
<dbReference type="InterPro" id="IPR018770">
    <property type="entry name" value="ChloroindolylP_hydrolase"/>
</dbReference>
<dbReference type="EMBL" id="WMIB01000007">
    <property type="protein sequence ID" value="MTH53661.1"/>
    <property type="molecule type" value="Genomic_DNA"/>
</dbReference>
<name>A0A7X2S6H3_9BACI</name>
<feature type="transmembrane region" description="Helical" evidence="1">
    <location>
        <begin position="12"/>
        <end position="33"/>
    </location>
</feature>
<keyword evidence="3" id="KW-1185">Reference proteome</keyword>
<evidence type="ECO:0000256" key="1">
    <source>
        <dbReference type="SAM" id="Phobius"/>
    </source>
</evidence>
<gene>
    <name evidence="2" type="ORF">GKZ89_09620</name>
</gene>
<keyword evidence="1" id="KW-0472">Membrane</keyword>
<keyword evidence="1" id="KW-0812">Transmembrane</keyword>
<evidence type="ECO:0000313" key="2">
    <source>
        <dbReference type="EMBL" id="MTH53661.1"/>
    </source>
</evidence>
<dbReference type="Pfam" id="PF10112">
    <property type="entry name" value="Halogen_Hydrol"/>
    <property type="match status" value="1"/>
</dbReference>
<dbReference type="RefSeq" id="WP_155112191.1">
    <property type="nucleotide sequence ID" value="NZ_WMIB01000007.1"/>
</dbReference>
<proteinExistence type="predicted"/>